<comment type="caution">
    <text evidence="1">The sequence shown here is derived from an EMBL/GenBank/DDBJ whole genome shotgun (WGS) entry which is preliminary data.</text>
</comment>
<sequence length="118" mass="12067">MAGARRAVAALKALGARTVVAGHGAVTGPEVLEDTDACPAFLQRPAREGLAAGRTPLEAARAAGLGRFGVWPDAERLVPNLHRAYAEERGQAVGDAAETPALFAGTVEFRGGLPACHA</sequence>
<protein>
    <submittedName>
        <fullName evidence="1">Uncharacterized protein</fullName>
    </submittedName>
</protein>
<dbReference type="RefSeq" id="WP_189421531.1">
    <property type="nucleotide sequence ID" value="NZ_BMTC01000020.1"/>
</dbReference>
<name>A0ABQ3PVG0_9ACTN</name>
<evidence type="ECO:0000313" key="1">
    <source>
        <dbReference type="EMBL" id="GHI29004.1"/>
    </source>
</evidence>
<accession>A0ABQ3PVG0</accession>
<keyword evidence="2" id="KW-1185">Reference proteome</keyword>
<gene>
    <name evidence="1" type="ORF">Sdagh_07340</name>
</gene>
<proteinExistence type="predicted"/>
<dbReference type="EMBL" id="BNDX01000002">
    <property type="protein sequence ID" value="GHI29004.1"/>
    <property type="molecule type" value="Genomic_DNA"/>
</dbReference>
<dbReference type="InterPro" id="IPR036866">
    <property type="entry name" value="RibonucZ/Hydroxyglut_hydro"/>
</dbReference>
<reference evidence="1" key="1">
    <citation type="submission" date="2024-05" db="EMBL/GenBank/DDBJ databases">
        <title>Whole genome shotgun sequence of Streptomyces daghestanicus NBRC 12762.</title>
        <authorList>
            <person name="Komaki H."/>
            <person name="Tamura T."/>
        </authorList>
    </citation>
    <scope>NUCLEOTIDE SEQUENCE</scope>
    <source>
        <strain evidence="1">NBRC 12762</strain>
    </source>
</reference>
<evidence type="ECO:0000313" key="2">
    <source>
        <dbReference type="Proteomes" id="UP001052655"/>
    </source>
</evidence>
<organism evidence="1 2">
    <name type="scientific">Streptomyces daghestanicus</name>
    <dbReference type="NCBI Taxonomy" id="66885"/>
    <lineage>
        <taxon>Bacteria</taxon>
        <taxon>Bacillati</taxon>
        <taxon>Actinomycetota</taxon>
        <taxon>Actinomycetes</taxon>
        <taxon>Kitasatosporales</taxon>
        <taxon>Streptomycetaceae</taxon>
        <taxon>Streptomyces</taxon>
    </lineage>
</organism>
<dbReference type="GeneID" id="91549902"/>
<dbReference type="Proteomes" id="UP001052655">
    <property type="component" value="Unassembled WGS sequence"/>
</dbReference>
<dbReference type="SUPFAM" id="SSF56281">
    <property type="entry name" value="Metallo-hydrolase/oxidoreductase"/>
    <property type="match status" value="1"/>
</dbReference>